<keyword evidence="4" id="KW-0560">Oxidoreductase</keyword>
<organism evidence="9 10">
    <name type="scientific">Caballeronia fortuita</name>
    <dbReference type="NCBI Taxonomy" id="1777138"/>
    <lineage>
        <taxon>Bacteria</taxon>
        <taxon>Pseudomonadati</taxon>
        <taxon>Pseudomonadota</taxon>
        <taxon>Betaproteobacteria</taxon>
        <taxon>Burkholderiales</taxon>
        <taxon>Burkholderiaceae</taxon>
        <taxon>Caballeronia</taxon>
    </lineage>
</organism>
<dbReference type="CDD" id="cd08283">
    <property type="entry name" value="FDH_like_1"/>
    <property type="match status" value="1"/>
</dbReference>
<dbReference type="SUPFAM" id="SSF51735">
    <property type="entry name" value="NAD(P)-binding Rossmann-fold domains"/>
    <property type="match status" value="1"/>
</dbReference>
<name>A0A158AKE0_9BURK</name>
<dbReference type="OrthoDB" id="9773078at2"/>
<gene>
    <name evidence="9" type="ORF">AWB77_01857</name>
</gene>
<dbReference type="Proteomes" id="UP000054903">
    <property type="component" value="Unassembled WGS sequence"/>
</dbReference>
<dbReference type="InterPro" id="IPR036291">
    <property type="entry name" value="NAD(P)-bd_dom_sf"/>
</dbReference>
<dbReference type="InterPro" id="IPR002328">
    <property type="entry name" value="ADH_Zn_CS"/>
</dbReference>
<dbReference type="Gene3D" id="3.40.50.720">
    <property type="entry name" value="NAD(P)-binding Rossmann-like Domain"/>
    <property type="match status" value="1"/>
</dbReference>
<protein>
    <submittedName>
        <fullName evidence="9">Zinc-containing alcohol dehydrogenase</fullName>
    </submittedName>
</protein>
<evidence type="ECO:0000256" key="1">
    <source>
        <dbReference type="ARBA" id="ARBA00001947"/>
    </source>
</evidence>
<dbReference type="PROSITE" id="PS00059">
    <property type="entry name" value="ADH_ZINC"/>
    <property type="match status" value="1"/>
</dbReference>
<dbReference type="PANTHER" id="PTHR42813:SF7">
    <property type="entry name" value="ALCOHOL DEHYDROGENASE (ZN-DEPENDENT)-RELATED"/>
    <property type="match status" value="1"/>
</dbReference>
<dbReference type="STRING" id="1777138.AWB77_01857"/>
<feature type="compositionally biased region" description="Polar residues" evidence="6">
    <location>
        <begin position="268"/>
        <end position="281"/>
    </location>
</feature>
<comment type="caution">
    <text evidence="9">The sequence shown here is derived from an EMBL/GenBank/DDBJ whole genome shotgun (WGS) entry which is preliminary data.</text>
</comment>
<feature type="domain" description="Alcohol dehydrogenase-like N-terminal" evidence="8">
    <location>
        <begin position="25"/>
        <end position="149"/>
    </location>
</feature>
<evidence type="ECO:0000259" key="7">
    <source>
        <dbReference type="Pfam" id="PF00107"/>
    </source>
</evidence>
<evidence type="ECO:0000256" key="5">
    <source>
        <dbReference type="RuleBase" id="RU361277"/>
    </source>
</evidence>
<evidence type="ECO:0000256" key="6">
    <source>
        <dbReference type="SAM" id="MobiDB-lite"/>
    </source>
</evidence>
<dbReference type="Pfam" id="PF00107">
    <property type="entry name" value="ADH_zinc_N"/>
    <property type="match status" value="1"/>
</dbReference>
<dbReference type="GO" id="GO:0008270">
    <property type="term" value="F:zinc ion binding"/>
    <property type="evidence" value="ECO:0007669"/>
    <property type="project" value="InterPro"/>
</dbReference>
<evidence type="ECO:0000259" key="8">
    <source>
        <dbReference type="Pfam" id="PF08240"/>
    </source>
</evidence>
<dbReference type="InterPro" id="IPR013149">
    <property type="entry name" value="ADH-like_C"/>
</dbReference>
<dbReference type="EMBL" id="FCNX02000004">
    <property type="protein sequence ID" value="SAK58283.1"/>
    <property type="molecule type" value="Genomic_DNA"/>
</dbReference>
<comment type="similarity">
    <text evidence="5">Belongs to the zinc-containing alcohol dehydrogenase family.</text>
</comment>
<evidence type="ECO:0000256" key="2">
    <source>
        <dbReference type="ARBA" id="ARBA00022723"/>
    </source>
</evidence>
<reference evidence="9" key="1">
    <citation type="submission" date="2016-01" db="EMBL/GenBank/DDBJ databases">
        <authorList>
            <person name="Peeters C."/>
        </authorList>
    </citation>
    <scope>NUCLEOTIDE SEQUENCE</scope>
    <source>
        <strain evidence="9">LMG 29320</strain>
    </source>
</reference>
<dbReference type="RefSeq" id="WP_061134124.1">
    <property type="nucleotide sequence ID" value="NZ_FCNX02000004.1"/>
</dbReference>
<keyword evidence="3 5" id="KW-0862">Zinc</keyword>
<dbReference type="PANTHER" id="PTHR42813">
    <property type="entry name" value="ZINC-TYPE ALCOHOL DEHYDROGENASE-LIKE"/>
    <property type="match status" value="1"/>
</dbReference>
<sequence length="402" mass="42280">MKAVVFHGIGDISLDNVPDPSIRHDQDAIVRLTASAICGTDLHMVRGTLPGMVPGTILGHEGVGVIEQVGRGVRNLKPGDRVLIPSTISCGCCSYCRQGYTAQCDSANPNGAAAGTAFFGGPKSTGPIDGLQAEYARTPLANASLIKLPENIDDERAILMSDIFPTGFFGAQLAEVHEGDTVAVFGAGPVGQFAAASAFMLGAGRVIVVDRLADRLGMASEQGAEAVNFDEEDPVAAILALTGGIGVDRVIDAVGVDAVHAQKGPAASQENVQQGEQESRTVTAQRNEQNGNWIPGDAPTQALDWGVAALAKAGTLGVIGVYPPNDRFFPLGVAMNKNLTIRMGNCNHRAVTPQLVERVRNGSFDPLRVLSTREPMMHVIDAYKAFDRRQPGWIKVALNPAA</sequence>
<proteinExistence type="inferred from homology"/>
<dbReference type="InterPro" id="IPR013154">
    <property type="entry name" value="ADH-like_N"/>
</dbReference>
<accession>A0A158AKE0</accession>
<evidence type="ECO:0000313" key="10">
    <source>
        <dbReference type="Proteomes" id="UP000054903"/>
    </source>
</evidence>
<dbReference type="Gene3D" id="3.90.180.10">
    <property type="entry name" value="Medium-chain alcohol dehydrogenases, catalytic domain"/>
    <property type="match status" value="1"/>
</dbReference>
<dbReference type="SUPFAM" id="SSF50129">
    <property type="entry name" value="GroES-like"/>
    <property type="match status" value="1"/>
</dbReference>
<dbReference type="GO" id="GO:0016491">
    <property type="term" value="F:oxidoreductase activity"/>
    <property type="evidence" value="ECO:0007669"/>
    <property type="project" value="UniProtKB-KW"/>
</dbReference>
<evidence type="ECO:0000313" key="9">
    <source>
        <dbReference type="EMBL" id="SAK58283.1"/>
    </source>
</evidence>
<feature type="region of interest" description="Disordered" evidence="6">
    <location>
        <begin position="262"/>
        <end position="281"/>
    </location>
</feature>
<dbReference type="Pfam" id="PF08240">
    <property type="entry name" value="ADH_N"/>
    <property type="match status" value="1"/>
</dbReference>
<keyword evidence="2 5" id="KW-0479">Metal-binding</keyword>
<keyword evidence="10" id="KW-1185">Reference proteome</keyword>
<dbReference type="InterPro" id="IPR011032">
    <property type="entry name" value="GroES-like_sf"/>
</dbReference>
<comment type="cofactor">
    <cofactor evidence="1 5">
        <name>Zn(2+)</name>
        <dbReference type="ChEBI" id="CHEBI:29105"/>
    </cofactor>
</comment>
<evidence type="ECO:0000256" key="3">
    <source>
        <dbReference type="ARBA" id="ARBA00022833"/>
    </source>
</evidence>
<feature type="domain" description="Alcohol dehydrogenase-like C-terminal" evidence="7">
    <location>
        <begin position="189"/>
        <end position="258"/>
    </location>
</feature>
<dbReference type="AlphaFoldDB" id="A0A158AKE0"/>
<evidence type="ECO:0000256" key="4">
    <source>
        <dbReference type="ARBA" id="ARBA00023002"/>
    </source>
</evidence>